<organism evidence="2 3">
    <name type="scientific">Oryza rufipogon</name>
    <name type="common">Brownbeard rice</name>
    <name type="synonym">Asian wild rice</name>
    <dbReference type="NCBI Taxonomy" id="4529"/>
    <lineage>
        <taxon>Eukaryota</taxon>
        <taxon>Viridiplantae</taxon>
        <taxon>Streptophyta</taxon>
        <taxon>Embryophyta</taxon>
        <taxon>Tracheophyta</taxon>
        <taxon>Spermatophyta</taxon>
        <taxon>Magnoliopsida</taxon>
        <taxon>Liliopsida</taxon>
        <taxon>Poales</taxon>
        <taxon>Poaceae</taxon>
        <taxon>BOP clade</taxon>
        <taxon>Oryzoideae</taxon>
        <taxon>Oryzeae</taxon>
        <taxon>Oryzinae</taxon>
        <taxon>Oryza</taxon>
    </lineage>
</organism>
<dbReference type="Gramene" id="ORUFI07G03000.1">
    <property type="protein sequence ID" value="ORUFI07G03000.1"/>
    <property type="gene ID" value="ORUFI07G03000"/>
</dbReference>
<evidence type="ECO:0000313" key="2">
    <source>
        <dbReference type="EnsemblPlants" id="ORUFI07G03000.1"/>
    </source>
</evidence>
<dbReference type="EnsemblPlants" id="ORUFI07G03000.1">
    <property type="protein sequence ID" value="ORUFI07G03000.1"/>
    <property type="gene ID" value="ORUFI07G03000"/>
</dbReference>
<accession>A0A0E0Q432</accession>
<name>A0A0E0Q432_ORYRU</name>
<protein>
    <submittedName>
        <fullName evidence="2">Uncharacterized protein</fullName>
    </submittedName>
</protein>
<evidence type="ECO:0000313" key="3">
    <source>
        <dbReference type="Proteomes" id="UP000008022"/>
    </source>
</evidence>
<reference evidence="2" key="2">
    <citation type="submission" date="2015-06" db="UniProtKB">
        <authorList>
            <consortium name="EnsemblPlants"/>
        </authorList>
    </citation>
    <scope>IDENTIFICATION</scope>
</reference>
<sequence>MGVGGSNWVWTNGGDVATSFGGVASGRISASNDLVIMGNALETSRPLTTGLKGCLARVIVARRGILACLYQYFGFTSCHFDERTPGTEKGRKLWLCIGLIGVKHKRENDILVREGFVMRDDRGGALLDTVVYSFVEKGFEECVSGKLRKKIKPILQKTHLTDTPNLNHPIAISNDRSPTQCPRSLLSRIHAIAPHAHSFPHAASFALFPASPHFASASPPHLAANAAAVDSAPDPRDRAPAGDAAVAHPRPLPTPDPPTAPHSPQSAAASRCHHRMIRELQRNDDLWLLAPPGYGCIDEQCMDGNLYITFLHHEHDDLSSGVKAGRDLNVVTELGV</sequence>
<keyword evidence="3" id="KW-1185">Reference proteome</keyword>
<feature type="region of interest" description="Disordered" evidence="1">
    <location>
        <begin position="226"/>
        <end position="271"/>
    </location>
</feature>
<proteinExistence type="predicted"/>
<dbReference type="AlphaFoldDB" id="A0A0E0Q432"/>
<feature type="compositionally biased region" description="Pro residues" evidence="1">
    <location>
        <begin position="250"/>
        <end position="261"/>
    </location>
</feature>
<dbReference type="HOGENOM" id="CLU_827383_0_0_1"/>
<reference evidence="3" key="1">
    <citation type="submission" date="2013-06" db="EMBL/GenBank/DDBJ databases">
        <authorList>
            <person name="Zhao Q."/>
        </authorList>
    </citation>
    <scope>NUCLEOTIDE SEQUENCE</scope>
    <source>
        <strain evidence="3">cv. W1943</strain>
    </source>
</reference>
<dbReference type="Proteomes" id="UP000008022">
    <property type="component" value="Unassembled WGS sequence"/>
</dbReference>
<evidence type="ECO:0000256" key="1">
    <source>
        <dbReference type="SAM" id="MobiDB-lite"/>
    </source>
</evidence>